<accession>A0ABW4GUN4</accession>
<keyword evidence="2" id="KW-0812">Transmembrane</keyword>
<feature type="region of interest" description="Disordered" evidence="1">
    <location>
        <begin position="118"/>
        <end position="142"/>
    </location>
</feature>
<evidence type="ECO:0000313" key="3">
    <source>
        <dbReference type="EMBL" id="MFD1546546.1"/>
    </source>
</evidence>
<evidence type="ECO:0000256" key="2">
    <source>
        <dbReference type="SAM" id="Phobius"/>
    </source>
</evidence>
<sequence length="142" mass="14598">MPLLLVLPSAVNLAGGLTWIWTPSLPLPLLHLLTRAGLLDAWLVLDLLAASGVLGGAAVAALAARERTATVLLLATVSAISLAAAVIGGAWLPAWYGVAYGGALALLRSSGRRRPRSRVSAGCEHFTGHTRDDPARPGGPEP</sequence>
<reference evidence="4" key="1">
    <citation type="journal article" date="2019" name="Int. J. Syst. Evol. Microbiol.">
        <title>The Global Catalogue of Microorganisms (GCM) 10K type strain sequencing project: providing services to taxonomists for standard genome sequencing and annotation.</title>
        <authorList>
            <consortium name="The Broad Institute Genomics Platform"/>
            <consortium name="The Broad Institute Genome Sequencing Center for Infectious Disease"/>
            <person name="Wu L."/>
            <person name="Ma J."/>
        </authorList>
    </citation>
    <scope>NUCLEOTIDE SEQUENCE [LARGE SCALE GENOMIC DNA]</scope>
    <source>
        <strain evidence="4">CGMCC 1.15399</strain>
    </source>
</reference>
<dbReference type="EMBL" id="JBHUCM010000067">
    <property type="protein sequence ID" value="MFD1546546.1"/>
    <property type="molecule type" value="Genomic_DNA"/>
</dbReference>
<name>A0ABW4GUN4_9ACTN</name>
<evidence type="ECO:0000313" key="4">
    <source>
        <dbReference type="Proteomes" id="UP001597097"/>
    </source>
</evidence>
<proteinExistence type="predicted"/>
<keyword evidence="4" id="KW-1185">Reference proteome</keyword>
<dbReference type="RefSeq" id="WP_219527577.1">
    <property type="nucleotide sequence ID" value="NZ_JAHKRM010000002.1"/>
</dbReference>
<evidence type="ECO:0000256" key="1">
    <source>
        <dbReference type="SAM" id="MobiDB-lite"/>
    </source>
</evidence>
<feature type="transmembrane region" description="Helical" evidence="2">
    <location>
        <begin position="40"/>
        <end position="64"/>
    </location>
</feature>
<organism evidence="3 4">
    <name type="scientific">Nonomuraea guangzhouensis</name>
    <dbReference type="NCBI Taxonomy" id="1291555"/>
    <lineage>
        <taxon>Bacteria</taxon>
        <taxon>Bacillati</taxon>
        <taxon>Actinomycetota</taxon>
        <taxon>Actinomycetes</taxon>
        <taxon>Streptosporangiales</taxon>
        <taxon>Streptosporangiaceae</taxon>
        <taxon>Nonomuraea</taxon>
    </lineage>
</organism>
<feature type="compositionally biased region" description="Basic and acidic residues" evidence="1">
    <location>
        <begin position="126"/>
        <end position="135"/>
    </location>
</feature>
<keyword evidence="2" id="KW-0472">Membrane</keyword>
<protein>
    <submittedName>
        <fullName evidence="3">Uncharacterized protein</fullName>
    </submittedName>
</protein>
<comment type="caution">
    <text evidence="3">The sequence shown here is derived from an EMBL/GenBank/DDBJ whole genome shotgun (WGS) entry which is preliminary data.</text>
</comment>
<feature type="transmembrane region" description="Helical" evidence="2">
    <location>
        <begin position="71"/>
        <end position="88"/>
    </location>
</feature>
<gene>
    <name evidence="3" type="ORF">ACFSJ0_56585</name>
</gene>
<dbReference type="Proteomes" id="UP001597097">
    <property type="component" value="Unassembled WGS sequence"/>
</dbReference>
<keyword evidence="2" id="KW-1133">Transmembrane helix</keyword>